<dbReference type="SUPFAM" id="SSF55797">
    <property type="entry name" value="PR-1-like"/>
    <property type="match status" value="1"/>
</dbReference>
<evidence type="ECO:0000313" key="6">
    <source>
        <dbReference type="EMBL" id="CAK1541140.1"/>
    </source>
</evidence>
<dbReference type="AlphaFoldDB" id="A0AAV1IYV0"/>
<dbReference type="InterPro" id="IPR035940">
    <property type="entry name" value="CAP_sf"/>
</dbReference>
<proteinExistence type="predicted"/>
<dbReference type="PRINTS" id="PR00838">
    <property type="entry name" value="V5ALLERGEN"/>
</dbReference>
<evidence type="ECO:0000256" key="3">
    <source>
        <dbReference type="SAM" id="Coils"/>
    </source>
</evidence>
<feature type="coiled-coil region" evidence="3">
    <location>
        <begin position="690"/>
        <end position="717"/>
    </location>
</feature>
<dbReference type="Gene3D" id="3.40.33.10">
    <property type="entry name" value="CAP"/>
    <property type="match status" value="1"/>
</dbReference>
<dbReference type="InterPro" id="IPR002413">
    <property type="entry name" value="V5_allergen-like"/>
</dbReference>
<sequence length="752" mass="88195">MYKIIRLLVPIILVESSLVRDSYFDRNKITEEYCPKSEHCEEGTHVMCMYYNPKELMGRQCHDVKDVQIRRKEAARLMELSNAIRGNIARGKETGKDEELLPRAYGMYRLEWDEELASFAQVLANQCLLRHDLCRATKKFPEPGQTTGVYRFTYPDWYSITGNSTFPPGLSDEKLILSISHIMQSWYLQKSFITPDMILSYPNWSEHMDKVGGKLYLEMISGDATHMGCGISAYAQYAYHANNADLSYNNIQLVCNYSARPRKGKPLYNTKPPTDSDIGFTVRCGCPIGYDEDYNCLCYPSNRGLSKTCDGDRCKPSVVLLPIFTVEDAPAHKMIHSNGPENALNIQDSFEILDKFDKFNGKSRKALTLFDESLRVTEKSNFVGQTDVRRRYFEKPKNKSYGYTKSPIRVEIPAKSKIRNKPSIFTRSATFVLPTRRTKIKSSMLPPLLKKDVIPRKDFSSVQKLVTTYLSRRRKNGNFDDADKNFNSTLHYNDQTTEKYTKTTISSIKFNQYLNHKDYDFVNVTDKPVETYEMKEDKKVINLLDDLQAQVKHIDFDRNEKEIFDAKLRQIYSSLSKYPKERADPEFDISNVTLRRHNYKMSDQFSIRNSENEEKYSQLNRKRQYDNSFNDPIDRYNHHKDSQVTETKYKNMYGIRRKNKDLYKRPSVDEMRGNYYLKKDNDGLLSNDRRKFYQEKLDDLEKKLQRMRSNFRRKNTMSDNRHLRPVRPAVERRLEESSAFYLPDRARFLHGF</sequence>
<feature type="domain" description="SCP" evidence="5">
    <location>
        <begin position="74"/>
        <end position="265"/>
    </location>
</feature>
<dbReference type="CDD" id="cd05380">
    <property type="entry name" value="CAP_euk"/>
    <property type="match status" value="1"/>
</dbReference>
<keyword evidence="4" id="KW-0732">Signal</keyword>
<keyword evidence="2" id="KW-0964">Secreted</keyword>
<evidence type="ECO:0000256" key="1">
    <source>
        <dbReference type="ARBA" id="ARBA00004613"/>
    </source>
</evidence>
<dbReference type="GO" id="GO:0005576">
    <property type="term" value="C:extracellular region"/>
    <property type="evidence" value="ECO:0007669"/>
    <property type="project" value="UniProtKB-SubCell"/>
</dbReference>
<keyword evidence="7" id="KW-1185">Reference proteome</keyword>
<dbReference type="InterPro" id="IPR014044">
    <property type="entry name" value="CAP_dom"/>
</dbReference>
<dbReference type="SMART" id="SM00198">
    <property type="entry name" value="SCP"/>
    <property type="match status" value="1"/>
</dbReference>
<evidence type="ECO:0000256" key="4">
    <source>
        <dbReference type="SAM" id="SignalP"/>
    </source>
</evidence>
<accession>A0AAV1IYV0</accession>
<comment type="subcellular location">
    <subcellularLocation>
        <location evidence="1">Secreted</location>
    </subcellularLocation>
</comment>
<organism evidence="6 7">
    <name type="scientific">Leptosia nina</name>
    <dbReference type="NCBI Taxonomy" id="320188"/>
    <lineage>
        <taxon>Eukaryota</taxon>
        <taxon>Metazoa</taxon>
        <taxon>Ecdysozoa</taxon>
        <taxon>Arthropoda</taxon>
        <taxon>Hexapoda</taxon>
        <taxon>Insecta</taxon>
        <taxon>Pterygota</taxon>
        <taxon>Neoptera</taxon>
        <taxon>Endopterygota</taxon>
        <taxon>Lepidoptera</taxon>
        <taxon>Glossata</taxon>
        <taxon>Ditrysia</taxon>
        <taxon>Papilionoidea</taxon>
        <taxon>Pieridae</taxon>
        <taxon>Pierinae</taxon>
        <taxon>Leptosia</taxon>
    </lineage>
</organism>
<evidence type="ECO:0000256" key="2">
    <source>
        <dbReference type="ARBA" id="ARBA00022525"/>
    </source>
</evidence>
<name>A0AAV1IYV0_9NEOP</name>
<dbReference type="Proteomes" id="UP001497472">
    <property type="component" value="Unassembled WGS sequence"/>
</dbReference>
<dbReference type="Pfam" id="PF00188">
    <property type="entry name" value="CAP"/>
    <property type="match status" value="1"/>
</dbReference>
<comment type="caution">
    <text evidence="6">The sequence shown here is derived from an EMBL/GenBank/DDBJ whole genome shotgun (WGS) entry which is preliminary data.</text>
</comment>
<feature type="signal peptide" evidence="4">
    <location>
        <begin position="1"/>
        <end position="16"/>
    </location>
</feature>
<feature type="chain" id="PRO_5043965205" description="SCP domain-containing protein" evidence="4">
    <location>
        <begin position="17"/>
        <end position="752"/>
    </location>
</feature>
<evidence type="ECO:0000259" key="5">
    <source>
        <dbReference type="SMART" id="SM00198"/>
    </source>
</evidence>
<gene>
    <name evidence="6" type="ORF">LNINA_LOCUS1150</name>
</gene>
<evidence type="ECO:0000313" key="7">
    <source>
        <dbReference type="Proteomes" id="UP001497472"/>
    </source>
</evidence>
<protein>
    <recommendedName>
        <fullName evidence="5">SCP domain-containing protein</fullName>
    </recommendedName>
</protein>
<dbReference type="EMBL" id="CAVLEF010000002">
    <property type="protein sequence ID" value="CAK1541140.1"/>
    <property type="molecule type" value="Genomic_DNA"/>
</dbReference>
<keyword evidence="3" id="KW-0175">Coiled coil</keyword>
<reference evidence="6 7" key="1">
    <citation type="submission" date="2023-11" db="EMBL/GenBank/DDBJ databases">
        <authorList>
            <person name="Okamura Y."/>
        </authorList>
    </citation>
    <scope>NUCLEOTIDE SEQUENCE [LARGE SCALE GENOMIC DNA]</scope>
</reference>